<name>A0A7J7JXJ9_BUGNE</name>
<reference evidence="1" key="1">
    <citation type="submission" date="2020-06" db="EMBL/GenBank/DDBJ databases">
        <title>Draft genome of Bugula neritina, a colonial animal packing powerful symbionts and potential medicines.</title>
        <authorList>
            <person name="Rayko M."/>
        </authorList>
    </citation>
    <scope>NUCLEOTIDE SEQUENCE [LARGE SCALE GENOMIC DNA]</scope>
    <source>
        <strain evidence="1">Kwan_BN1</strain>
    </source>
</reference>
<accession>A0A7J7JXJ9</accession>
<proteinExistence type="predicted"/>
<protein>
    <submittedName>
        <fullName evidence="1">Uncharacterized protein</fullName>
    </submittedName>
</protein>
<organism evidence="1 2">
    <name type="scientific">Bugula neritina</name>
    <name type="common">Brown bryozoan</name>
    <name type="synonym">Sertularia neritina</name>
    <dbReference type="NCBI Taxonomy" id="10212"/>
    <lineage>
        <taxon>Eukaryota</taxon>
        <taxon>Metazoa</taxon>
        <taxon>Spiralia</taxon>
        <taxon>Lophotrochozoa</taxon>
        <taxon>Bryozoa</taxon>
        <taxon>Gymnolaemata</taxon>
        <taxon>Cheilostomatida</taxon>
        <taxon>Flustrina</taxon>
        <taxon>Buguloidea</taxon>
        <taxon>Bugulidae</taxon>
        <taxon>Bugula</taxon>
    </lineage>
</organism>
<dbReference type="EMBL" id="VXIV02001759">
    <property type="protein sequence ID" value="KAF6030076.1"/>
    <property type="molecule type" value="Genomic_DNA"/>
</dbReference>
<dbReference type="AlphaFoldDB" id="A0A7J7JXJ9"/>
<evidence type="ECO:0000313" key="2">
    <source>
        <dbReference type="Proteomes" id="UP000593567"/>
    </source>
</evidence>
<dbReference type="Proteomes" id="UP000593567">
    <property type="component" value="Unassembled WGS sequence"/>
</dbReference>
<evidence type="ECO:0000313" key="1">
    <source>
        <dbReference type="EMBL" id="KAF6030076.1"/>
    </source>
</evidence>
<comment type="caution">
    <text evidence="1">The sequence shown here is derived from an EMBL/GenBank/DDBJ whole genome shotgun (WGS) entry which is preliminary data.</text>
</comment>
<gene>
    <name evidence="1" type="ORF">EB796_011627</name>
</gene>
<sequence>MQFMRIIVMPIRMPFFLSTDESRPCDILKEIDFSVDCDDVSWPVIKATTHSINMLISYSLSHDCPLLSYTARRQQRSLSGP</sequence>
<keyword evidence="2" id="KW-1185">Reference proteome</keyword>